<dbReference type="Gene3D" id="2.40.50.90">
    <property type="match status" value="1"/>
</dbReference>
<dbReference type="SUPFAM" id="SSF50199">
    <property type="entry name" value="Staphylococcal nuclease"/>
    <property type="match status" value="1"/>
</dbReference>
<feature type="domain" description="TNase-like" evidence="1">
    <location>
        <begin position="52"/>
        <end position="176"/>
    </location>
</feature>
<dbReference type="Pfam" id="PF00565">
    <property type="entry name" value="SNase"/>
    <property type="match status" value="1"/>
</dbReference>
<evidence type="ECO:0000313" key="2">
    <source>
        <dbReference type="EMBL" id="CAE26235.1"/>
    </source>
</evidence>
<accession>Q6NBN7</accession>
<dbReference type="PROSITE" id="PS50830">
    <property type="entry name" value="TNASE_3"/>
    <property type="match status" value="1"/>
</dbReference>
<dbReference type="InterPro" id="IPR016071">
    <property type="entry name" value="Staphylococal_nuclease_OB-fold"/>
</dbReference>
<reference evidence="2" key="1">
    <citation type="journal article" date="2004" name="Nat. Biotechnol.">
        <title>Complete genome sequence of the metabolically versatile photosynthetic bacterium Rhodopseudomonas palustris.</title>
        <authorList>
            <person name="Larimer F.W."/>
            <person name="Chain P."/>
            <person name="Hauser L."/>
            <person name="Lamerdin J."/>
            <person name="Malfatti S."/>
            <person name="Do L."/>
            <person name="Land M.L."/>
            <person name="Pelletier D.A."/>
            <person name="Beatty J.T."/>
            <person name="Lang A.S."/>
            <person name="Tabita F.R."/>
            <person name="Gibson J.L."/>
            <person name="Hanson T.E."/>
            <person name="Bobst C."/>
            <person name="Torres J.L."/>
            <person name="Peres C."/>
            <person name="Harrison F.H."/>
            <person name="Gibson J."/>
            <person name="Harwood C.S."/>
        </authorList>
    </citation>
    <scope>NUCLEOTIDE SEQUENCE [LARGE SCALE GENOMIC DNA]</scope>
    <source>
        <strain evidence="2">CGA009</strain>
    </source>
</reference>
<dbReference type="EMBL" id="BX572595">
    <property type="protein sequence ID" value="CAE26235.1"/>
    <property type="molecule type" value="Genomic_DNA"/>
</dbReference>
<dbReference type="STRING" id="258594.RPA0791"/>
<dbReference type="SMART" id="SM00318">
    <property type="entry name" value="SNc"/>
    <property type="match status" value="1"/>
</dbReference>
<dbReference type="eggNOG" id="COG1525">
    <property type="taxonomic scope" value="Bacteria"/>
</dbReference>
<dbReference type="PhylomeDB" id="Q6NBN7"/>
<dbReference type="AlphaFoldDB" id="Q6NBN7"/>
<dbReference type="PANTHER" id="PTHR12302">
    <property type="entry name" value="EBNA2 BINDING PROTEIN P100"/>
    <property type="match status" value="1"/>
</dbReference>
<proteinExistence type="predicted"/>
<gene>
    <name evidence="2" type="primary">exoI1</name>
    <name evidence="2" type="ordered locus">RPA0791</name>
</gene>
<organism evidence="2">
    <name type="scientific">Rhodopseudomonas palustris (strain ATCC BAA-98 / CGA009)</name>
    <dbReference type="NCBI Taxonomy" id="258594"/>
    <lineage>
        <taxon>Bacteria</taxon>
        <taxon>Pseudomonadati</taxon>
        <taxon>Pseudomonadota</taxon>
        <taxon>Alphaproteobacteria</taxon>
        <taxon>Hyphomicrobiales</taxon>
        <taxon>Nitrobacteraceae</taxon>
        <taxon>Rhodopseudomonas</taxon>
    </lineage>
</organism>
<evidence type="ECO:0000259" key="1">
    <source>
        <dbReference type="PROSITE" id="PS50830"/>
    </source>
</evidence>
<dbReference type="PANTHER" id="PTHR12302:SF26">
    <property type="entry name" value="BLR1266 PROTEIN"/>
    <property type="match status" value="1"/>
</dbReference>
<sequence length="273" mass="30057">MLPRLWPGRPRFSTIGEPVCGTGACREGRLMLKLNTWLLPLLLLLLPMTAQAADISGVPKIRDGDHALIGKTRIRLAGIDAPGVDQLCLNPKGDRWTCGVAARDALAQHTAGKSWTCHVLRVDKAGRSIAKCEVDGEDLGQWMVKNGWALAYVQYSHAYEGEEKAAREAKIGLWQGSFIAPWDWRVRSAKTQILGATKPPKDARRILLASASGPVAPSPDCTIKGNVNKSGECIYHKPTSRWYAQIRMKISKGTRWFCSVEEAEAAGCRETRR</sequence>
<protein>
    <submittedName>
        <fullName evidence="2">Similar to Staphylococcus nuclease (SNase-like)</fullName>
    </submittedName>
</protein>
<name>Q6NBN7_RHOPA</name>
<dbReference type="InterPro" id="IPR035437">
    <property type="entry name" value="SNase_OB-fold_sf"/>
</dbReference>
<dbReference type="HOGENOM" id="CLU_046484_2_0_5"/>